<dbReference type="Pfam" id="PF07589">
    <property type="entry name" value="PEP-CTERM"/>
    <property type="match status" value="1"/>
</dbReference>
<dbReference type="InParanoid" id="A0A517SMQ5"/>
<reference evidence="3 4" key="1">
    <citation type="submission" date="2019-02" db="EMBL/GenBank/DDBJ databases">
        <title>Deep-cultivation of Planctomycetes and their phenomic and genomic characterization uncovers novel biology.</title>
        <authorList>
            <person name="Wiegand S."/>
            <person name="Jogler M."/>
            <person name="Boedeker C."/>
            <person name="Pinto D."/>
            <person name="Vollmers J."/>
            <person name="Rivas-Marin E."/>
            <person name="Kohn T."/>
            <person name="Peeters S.H."/>
            <person name="Heuer A."/>
            <person name="Rast P."/>
            <person name="Oberbeckmann S."/>
            <person name="Bunk B."/>
            <person name="Jeske O."/>
            <person name="Meyerdierks A."/>
            <person name="Storesund J.E."/>
            <person name="Kallscheuer N."/>
            <person name="Luecker S."/>
            <person name="Lage O.M."/>
            <person name="Pohl T."/>
            <person name="Merkel B.J."/>
            <person name="Hornburger P."/>
            <person name="Mueller R.-W."/>
            <person name="Bruemmer F."/>
            <person name="Labrenz M."/>
            <person name="Spormann A.M."/>
            <person name="Op den Camp H."/>
            <person name="Overmann J."/>
            <person name="Amann R."/>
            <person name="Jetten M.S.M."/>
            <person name="Mascher T."/>
            <person name="Medema M.H."/>
            <person name="Devos D.P."/>
            <person name="Kaster A.-K."/>
            <person name="Ovreas L."/>
            <person name="Rohde M."/>
            <person name="Galperin M.Y."/>
            <person name="Jogler C."/>
        </authorList>
    </citation>
    <scope>NUCLEOTIDE SEQUENCE [LARGE SCALE GENOMIC DNA]</scope>
    <source>
        <strain evidence="3 4">Pan44</strain>
    </source>
</reference>
<keyword evidence="4" id="KW-1185">Reference proteome</keyword>
<name>A0A517SMQ5_9PLAN</name>
<dbReference type="EMBL" id="CP036271">
    <property type="protein sequence ID" value="QDT57403.1"/>
    <property type="molecule type" value="Genomic_DNA"/>
</dbReference>
<gene>
    <name evidence="3" type="ORF">Pan44_54720</name>
</gene>
<feature type="signal peptide" evidence="1">
    <location>
        <begin position="1"/>
        <end position="28"/>
    </location>
</feature>
<proteinExistence type="predicted"/>
<evidence type="ECO:0000259" key="2">
    <source>
        <dbReference type="Pfam" id="PF07589"/>
    </source>
</evidence>
<dbReference type="OrthoDB" id="292862at2"/>
<dbReference type="AlphaFoldDB" id="A0A517SMQ5"/>
<feature type="chain" id="PRO_5022024494" evidence="1">
    <location>
        <begin position="29"/>
        <end position="241"/>
    </location>
</feature>
<accession>A0A517SMQ5</accession>
<keyword evidence="1" id="KW-0732">Signal</keyword>
<evidence type="ECO:0000256" key="1">
    <source>
        <dbReference type="SAM" id="SignalP"/>
    </source>
</evidence>
<protein>
    <submittedName>
        <fullName evidence="3">PEP-CTERM motif protein</fullName>
    </submittedName>
</protein>
<dbReference type="InterPro" id="IPR013424">
    <property type="entry name" value="Ice-binding_C"/>
</dbReference>
<evidence type="ECO:0000313" key="4">
    <source>
        <dbReference type="Proteomes" id="UP000315700"/>
    </source>
</evidence>
<feature type="domain" description="Ice-binding protein C-terminal" evidence="2">
    <location>
        <begin position="192"/>
        <end position="216"/>
    </location>
</feature>
<sequence precursor="true">MTANGMRRVLVLAWLSAASLVLPAQATADLVVTIGSTSIGEGGTGFVDVFLRSTTGTDLLNGFSFEFTASPVVGTNVLAFSDPQSDSQLNDPSYIFFGVSAAAGPPQTPVGDVGPENTYIGVDATDGGFSLFVPTTDVLLARLDLTTLSSAPAVAGDVFSIDLEDTSLTAFFNNGPDQVPYTSFSGTVTVSAVPEPSSLLLCAAGLGIAGMGRRRRFQKAATRKNEFCASEPVETAGLVDH</sequence>
<evidence type="ECO:0000313" key="3">
    <source>
        <dbReference type="EMBL" id="QDT57403.1"/>
    </source>
</evidence>
<organism evidence="3 4">
    <name type="scientific">Caulifigura coniformis</name>
    <dbReference type="NCBI Taxonomy" id="2527983"/>
    <lineage>
        <taxon>Bacteria</taxon>
        <taxon>Pseudomonadati</taxon>
        <taxon>Planctomycetota</taxon>
        <taxon>Planctomycetia</taxon>
        <taxon>Planctomycetales</taxon>
        <taxon>Planctomycetaceae</taxon>
        <taxon>Caulifigura</taxon>
    </lineage>
</organism>
<dbReference type="NCBIfam" id="TIGR02595">
    <property type="entry name" value="PEP_CTERM"/>
    <property type="match status" value="1"/>
</dbReference>
<dbReference type="KEGG" id="ccos:Pan44_54720"/>
<dbReference type="Proteomes" id="UP000315700">
    <property type="component" value="Chromosome"/>
</dbReference>